<evidence type="ECO:0008006" key="4">
    <source>
        <dbReference type="Google" id="ProtNLM"/>
    </source>
</evidence>
<proteinExistence type="predicted"/>
<feature type="region of interest" description="Disordered" evidence="1">
    <location>
        <begin position="64"/>
        <end position="84"/>
    </location>
</feature>
<reference evidence="2 3" key="1">
    <citation type="submission" date="2019-09" db="EMBL/GenBank/DDBJ databases">
        <title>Draft genome sequence of the Ebosin-producing strain Streptomyces sp. 139.</title>
        <authorList>
            <person name="Ai L."/>
            <person name="Geng M."/>
            <person name="Ma M."/>
            <person name="Bai L."/>
        </authorList>
    </citation>
    <scope>NUCLEOTIDE SEQUENCE [LARGE SCALE GENOMIC DNA]</scope>
    <source>
        <strain evidence="2 3">139</strain>
        <plasmid evidence="2 3">unnamed2</plasmid>
    </source>
</reference>
<dbReference type="RefSeq" id="WP_150157853.1">
    <property type="nucleotide sequence ID" value="NZ_CP043961.1"/>
</dbReference>
<name>A0ABX6A2J9_STRTE</name>
<keyword evidence="3" id="KW-1185">Reference proteome</keyword>
<evidence type="ECO:0000313" key="2">
    <source>
        <dbReference type="EMBL" id="QER90582.1"/>
    </source>
</evidence>
<dbReference type="Proteomes" id="UP000324308">
    <property type="component" value="Plasmid unnamed2"/>
</dbReference>
<gene>
    <name evidence="2" type="ORF">F3L20_33715</name>
</gene>
<protein>
    <recommendedName>
        <fullName evidence="4">Ribbon-helix-helix protein, CopG family</fullName>
    </recommendedName>
</protein>
<geneLocation type="plasmid" evidence="2 3">
    <name>unnamed2</name>
</geneLocation>
<evidence type="ECO:0000256" key="1">
    <source>
        <dbReference type="SAM" id="MobiDB-lite"/>
    </source>
</evidence>
<keyword evidence="2" id="KW-0614">Plasmid</keyword>
<sequence length="84" mass="9529">MTGRRGVQHTGRSTTFPADKSLRAQLVLHPGEELRDAYEELVTEMGLSGAEVLREALKLLHQRETRRKAREARQRAEEEMSKAG</sequence>
<accession>A0ABX6A2J9</accession>
<feature type="compositionally biased region" description="Basic and acidic residues" evidence="1">
    <location>
        <begin position="71"/>
        <end position="84"/>
    </location>
</feature>
<dbReference type="EMBL" id="CP043961">
    <property type="protein sequence ID" value="QER90582.1"/>
    <property type="molecule type" value="Genomic_DNA"/>
</dbReference>
<organism evidence="2 3">
    <name type="scientific">Streptomyces tendae</name>
    <dbReference type="NCBI Taxonomy" id="1932"/>
    <lineage>
        <taxon>Bacteria</taxon>
        <taxon>Bacillati</taxon>
        <taxon>Actinomycetota</taxon>
        <taxon>Actinomycetes</taxon>
        <taxon>Kitasatosporales</taxon>
        <taxon>Streptomycetaceae</taxon>
        <taxon>Streptomyces</taxon>
    </lineage>
</organism>
<evidence type="ECO:0000313" key="3">
    <source>
        <dbReference type="Proteomes" id="UP000324308"/>
    </source>
</evidence>